<evidence type="ECO:0000313" key="2">
    <source>
        <dbReference type="Proteomes" id="UP000188533"/>
    </source>
</evidence>
<gene>
    <name evidence="1" type="ORF">LENED_005170</name>
</gene>
<keyword evidence="2" id="KW-1185">Reference proteome</keyword>
<dbReference type="Proteomes" id="UP000188533">
    <property type="component" value="Unassembled WGS sequence"/>
</dbReference>
<evidence type="ECO:0000313" key="1">
    <source>
        <dbReference type="EMBL" id="GAW03443.1"/>
    </source>
</evidence>
<sequence length="245" mass="27604">MPFLILSITSKFLSSTSATYDATSSRSQYFVSIGSLLLNRAAVLQPINDFCFQYSYFFAFITMRFNVVYVVVGLVSAAHAVPVGNDLMGTPEIGLKYRSPCPESNEQIIYKFHKPDLNPIRYKEHGQFIEAMTRNNQIIPVMRDRVDAFIKHVFHEMKRTAALAKDSPQFLDMPKNLKFQITNKIVIRGIDGSSKQSQITCPCDVEAIFDTTGDFLYFSTDSGYTIISLDSNAQVVKDMTLPFAV</sequence>
<name>A0A1Q3E869_LENED</name>
<reference evidence="1 2" key="1">
    <citation type="submission" date="2016-08" db="EMBL/GenBank/DDBJ databases">
        <authorList>
            <consortium name="Lentinula edodes genome sequencing consortium"/>
            <person name="Sakamoto Y."/>
            <person name="Nakade K."/>
            <person name="Sato S."/>
            <person name="Yoshida Y."/>
            <person name="Miyazaki K."/>
            <person name="Natsume S."/>
            <person name="Konno N."/>
        </authorList>
    </citation>
    <scope>NUCLEOTIDE SEQUENCE [LARGE SCALE GENOMIC DNA]</scope>
    <source>
        <strain evidence="1 2">NBRC 111202</strain>
    </source>
</reference>
<dbReference type="EMBL" id="BDGU01000148">
    <property type="protein sequence ID" value="GAW03443.1"/>
    <property type="molecule type" value="Genomic_DNA"/>
</dbReference>
<comment type="caution">
    <text evidence="1">The sequence shown here is derived from an EMBL/GenBank/DDBJ whole genome shotgun (WGS) entry which is preliminary data.</text>
</comment>
<reference evidence="1 2" key="2">
    <citation type="submission" date="2017-02" db="EMBL/GenBank/DDBJ databases">
        <title>A genome survey and senescence transcriptome analysis in Lentinula edodes.</title>
        <authorList>
            <person name="Sakamoto Y."/>
            <person name="Nakade K."/>
            <person name="Sato S."/>
            <person name="Yoshida Y."/>
            <person name="Miyazaki K."/>
            <person name="Natsume S."/>
            <person name="Konno N."/>
        </authorList>
    </citation>
    <scope>NUCLEOTIDE SEQUENCE [LARGE SCALE GENOMIC DNA]</scope>
    <source>
        <strain evidence="1 2">NBRC 111202</strain>
    </source>
</reference>
<proteinExistence type="predicted"/>
<dbReference type="AlphaFoldDB" id="A0A1Q3E869"/>
<protein>
    <submittedName>
        <fullName evidence="1">Uncharacterized protein</fullName>
    </submittedName>
</protein>
<accession>A0A1Q3E869</accession>
<organism evidence="1 2">
    <name type="scientific">Lentinula edodes</name>
    <name type="common">Shiitake mushroom</name>
    <name type="synonym">Lentinus edodes</name>
    <dbReference type="NCBI Taxonomy" id="5353"/>
    <lineage>
        <taxon>Eukaryota</taxon>
        <taxon>Fungi</taxon>
        <taxon>Dikarya</taxon>
        <taxon>Basidiomycota</taxon>
        <taxon>Agaricomycotina</taxon>
        <taxon>Agaricomycetes</taxon>
        <taxon>Agaricomycetidae</taxon>
        <taxon>Agaricales</taxon>
        <taxon>Marasmiineae</taxon>
        <taxon>Omphalotaceae</taxon>
        <taxon>Lentinula</taxon>
    </lineage>
</organism>